<dbReference type="Gene3D" id="1.10.357.10">
    <property type="entry name" value="Tetracycline Repressor, domain 2"/>
    <property type="match status" value="1"/>
</dbReference>
<keyword evidence="1" id="KW-0805">Transcription regulation</keyword>
<protein>
    <submittedName>
        <fullName evidence="6">AcrR family transcriptional regulator</fullName>
    </submittedName>
</protein>
<dbReference type="InterPro" id="IPR011075">
    <property type="entry name" value="TetR_C"/>
</dbReference>
<dbReference type="InterPro" id="IPR023772">
    <property type="entry name" value="DNA-bd_HTH_TetR-type_CS"/>
</dbReference>
<name>A0ABV2EIB8_9CAUL</name>
<evidence type="ECO:0000259" key="5">
    <source>
        <dbReference type="PROSITE" id="PS50977"/>
    </source>
</evidence>
<dbReference type="PROSITE" id="PS50977">
    <property type="entry name" value="HTH_TETR_2"/>
    <property type="match status" value="1"/>
</dbReference>
<keyword evidence="2 4" id="KW-0238">DNA-binding</keyword>
<dbReference type="SUPFAM" id="SSF46689">
    <property type="entry name" value="Homeodomain-like"/>
    <property type="match status" value="1"/>
</dbReference>
<organism evidence="6 7">
    <name type="scientific">Phenylobacterium koreense</name>
    <dbReference type="NCBI Taxonomy" id="266125"/>
    <lineage>
        <taxon>Bacteria</taxon>
        <taxon>Pseudomonadati</taxon>
        <taxon>Pseudomonadota</taxon>
        <taxon>Alphaproteobacteria</taxon>
        <taxon>Caulobacterales</taxon>
        <taxon>Caulobacteraceae</taxon>
        <taxon>Phenylobacterium</taxon>
    </lineage>
</organism>
<proteinExistence type="predicted"/>
<comment type="caution">
    <text evidence="6">The sequence shown here is derived from an EMBL/GenBank/DDBJ whole genome shotgun (WGS) entry which is preliminary data.</text>
</comment>
<evidence type="ECO:0000256" key="3">
    <source>
        <dbReference type="ARBA" id="ARBA00023163"/>
    </source>
</evidence>
<dbReference type="PRINTS" id="PR00455">
    <property type="entry name" value="HTHTETR"/>
</dbReference>
<feature type="domain" description="HTH tetR-type" evidence="5">
    <location>
        <begin position="9"/>
        <end position="69"/>
    </location>
</feature>
<evidence type="ECO:0000256" key="1">
    <source>
        <dbReference type="ARBA" id="ARBA00023015"/>
    </source>
</evidence>
<keyword evidence="3" id="KW-0804">Transcription</keyword>
<dbReference type="Proteomes" id="UP001549110">
    <property type="component" value="Unassembled WGS sequence"/>
</dbReference>
<dbReference type="Pfam" id="PF16925">
    <property type="entry name" value="TetR_C_13"/>
    <property type="match status" value="1"/>
</dbReference>
<keyword evidence="7" id="KW-1185">Reference proteome</keyword>
<dbReference type="EMBL" id="JBEPLU010000001">
    <property type="protein sequence ID" value="MET3526774.1"/>
    <property type="molecule type" value="Genomic_DNA"/>
</dbReference>
<feature type="DNA-binding region" description="H-T-H motif" evidence="4">
    <location>
        <begin position="32"/>
        <end position="51"/>
    </location>
</feature>
<dbReference type="PANTHER" id="PTHR47506">
    <property type="entry name" value="TRANSCRIPTIONAL REGULATORY PROTEIN"/>
    <property type="match status" value="1"/>
</dbReference>
<dbReference type="InterPro" id="IPR009057">
    <property type="entry name" value="Homeodomain-like_sf"/>
</dbReference>
<evidence type="ECO:0000256" key="2">
    <source>
        <dbReference type="ARBA" id="ARBA00023125"/>
    </source>
</evidence>
<reference evidence="6 7" key="1">
    <citation type="submission" date="2024-06" db="EMBL/GenBank/DDBJ databases">
        <title>Genomic Encyclopedia of Type Strains, Phase IV (KMG-IV): sequencing the most valuable type-strain genomes for metagenomic binning, comparative biology and taxonomic classification.</title>
        <authorList>
            <person name="Goeker M."/>
        </authorList>
    </citation>
    <scope>NUCLEOTIDE SEQUENCE [LARGE SCALE GENOMIC DNA]</scope>
    <source>
        <strain evidence="6 7">DSM 17809</strain>
    </source>
</reference>
<dbReference type="PROSITE" id="PS01081">
    <property type="entry name" value="HTH_TETR_1"/>
    <property type="match status" value="1"/>
</dbReference>
<gene>
    <name evidence="6" type="ORF">ABID41_001869</name>
</gene>
<evidence type="ECO:0000313" key="6">
    <source>
        <dbReference type="EMBL" id="MET3526774.1"/>
    </source>
</evidence>
<dbReference type="InterPro" id="IPR036271">
    <property type="entry name" value="Tet_transcr_reg_TetR-rel_C_sf"/>
</dbReference>
<accession>A0ABV2EIB8</accession>
<dbReference type="InterPro" id="IPR001647">
    <property type="entry name" value="HTH_TetR"/>
</dbReference>
<dbReference type="Pfam" id="PF00440">
    <property type="entry name" value="TetR_N"/>
    <property type="match status" value="1"/>
</dbReference>
<evidence type="ECO:0000256" key="4">
    <source>
        <dbReference type="PROSITE-ProRule" id="PRU00335"/>
    </source>
</evidence>
<evidence type="ECO:0000313" key="7">
    <source>
        <dbReference type="Proteomes" id="UP001549110"/>
    </source>
</evidence>
<dbReference type="Gene3D" id="1.10.10.60">
    <property type="entry name" value="Homeodomain-like"/>
    <property type="match status" value="1"/>
</dbReference>
<dbReference type="PANTHER" id="PTHR47506:SF1">
    <property type="entry name" value="HTH-TYPE TRANSCRIPTIONAL REGULATOR YJDC"/>
    <property type="match status" value="1"/>
</dbReference>
<dbReference type="SUPFAM" id="SSF48498">
    <property type="entry name" value="Tetracyclin repressor-like, C-terminal domain"/>
    <property type="match status" value="1"/>
</dbReference>
<dbReference type="RefSeq" id="WP_331931232.1">
    <property type="nucleotide sequence ID" value="NZ_JBEPLU010000001.1"/>
</dbReference>
<sequence length="201" mass="21590">MAERGRPRSFDRDAALSRAMEVFWARGYEGASISDLTSAMGIGSPSLYAAFGSKEELFRQAVDLYGAVEGPEIWSAVETAATAREAAEGFLTATARTFSRPDKPRGCMVVLSQLNATQASESVCRALRERRVDGQCALEAHFRRAVESGELPGRVDPAALAAFFVTVQQGMSVQARDGASEDALLKIARNAMAAWEPLTAP</sequence>